<reference evidence="1" key="1">
    <citation type="submission" date="2020-03" db="EMBL/GenBank/DDBJ databases">
        <title>The deep terrestrial virosphere.</title>
        <authorList>
            <person name="Holmfeldt K."/>
            <person name="Nilsson E."/>
            <person name="Simone D."/>
            <person name="Lopez-Fernandez M."/>
            <person name="Wu X."/>
            <person name="de Brujin I."/>
            <person name="Lundin D."/>
            <person name="Andersson A."/>
            <person name="Bertilsson S."/>
            <person name="Dopson M."/>
        </authorList>
    </citation>
    <scope>NUCLEOTIDE SEQUENCE</scope>
    <source>
        <strain evidence="1">MM415B04029</strain>
    </source>
</reference>
<name>A0A6M3LK54_9ZZZZ</name>
<sequence length="81" mass="9317">MDYLILLKNVTSILKLRNLIRLVKEDDRNELGMDRKKVGRDYKGMDWIDKINGKSLLGLDELKFGLNKGMVLLVVENGQLV</sequence>
<dbReference type="EMBL" id="MT143196">
    <property type="protein sequence ID" value="QJA94012.1"/>
    <property type="molecule type" value="Genomic_DNA"/>
</dbReference>
<evidence type="ECO:0000313" key="1">
    <source>
        <dbReference type="EMBL" id="QJA94012.1"/>
    </source>
</evidence>
<dbReference type="AlphaFoldDB" id="A0A6M3LK54"/>
<gene>
    <name evidence="1" type="ORF">MM415B04029_0002</name>
</gene>
<organism evidence="1">
    <name type="scientific">viral metagenome</name>
    <dbReference type="NCBI Taxonomy" id="1070528"/>
    <lineage>
        <taxon>unclassified sequences</taxon>
        <taxon>metagenomes</taxon>
        <taxon>organismal metagenomes</taxon>
    </lineage>
</organism>
<accession>A0A6M3LK54</accession>
<proteinExistence type="predicted"/>
<protein>
    <submittedName>
        <fullName evidence="1">Uncharacterized protein</fullName>
    </submittedName>
</protein>